<accession>A0A2A6E0G8</accession>
<dbReference type="GO" id="GO:0030677">
    <property type="term" value="C:ribonuclease P complex"/>
    <property type="evidence" value="ECO:0007669"/>
    <property type="project" value="TreeGrafter"/>
</dbReference>
<evidence type="ECO:0000256" key="6">
    <source>
        <dbReference type="ARBA" id="ARBA00022884"/>
    </source>
</evidence>
<dbReference type="HAMAP" id="MF_00227">
    <property type="entry name" value="RNase_P"/>
    <property type="match status" value="1"/>
</dbReference>
<keyword evidence="5 7" id="KW-0378">Hydrolase</keyword>
<proteinExistence type="inferred from homology"/>
<dbReference type="EMBL" id="MOXJ01000015">
    <property type="protein sequence ID" value="PDO10432.1"/>
    <property type="molecule type" value="Genomic_DNA"/>
</dbReference>
<evidence type="ECO:0000256" key="7">
    <source>
        <dbReference type="HAMAP-Rule" id="MF_00227"/>
    </source>
</evidence>
<dbReference type="GO" id="GO:0000049">
    <property type="term" value="F:tRNA binding"/>
    <property type="evidence" value="ECO:0007669"/>
    <property type="project" value="UniProtKB-UniRule"/>
</dbReference>
<evidence type="ECO:0000256" key="3">
    <source>
        <dbReference type="ARBA" id="ARBA00022722"/>
    </source>
</evidence>
<dbReference type="Gene3D" id="3.30.230.10">
    <property type="match status" value="1"/>
</dbReference>
<dbReference type="Pfam" id="PF00825">
    <property type="entry name" value="Ribonuclease_P"/>
    <property type="match status" value="1"/>
</dbReference>
<dbReference type="InterPro" id="IPR020568">
    <property type="entry name" value="Ribosomal_Su5_D2-typ_SF"/>
</dbReference>
<dbReference type="PROSITE" id="PS00648">
    <property type="entry name" value="RIBONUCLEASE_P"/>
    <property type="match status" value="1"/>
</dbReference>
<evidence type="ECO:0000313" key="10">
    <source>
        <dbReference type="Proteomes" id="UP000243688"/>
    </source>
</evidence>
<name>A0A2A6E0G8_9BACL</name>
<dbReference type="GO" id="GO:0001682">
    <property type="term" value="P:tRNA 5'-leader removal"/>
    <property type="evidence" value="ECO:0007669"/>
    <property type="project" value="UniProtKB-UniRule"/>
</dbReference>
<evidence type="ECO:0000256" key="5">
    <source>
        <dbReference type="ARBA" id="ARBA00022801"/>
    </source>
</evidence>
<gene>
    <name evidence="7" type="primary">rnpA</name>
    <name evidence="9" type="ORF">BLM47_07780</name>
</gene>
<keyword evidence="2 7" id="KW-0819">tRNA processing</keyword>
<evidence type="ECO:0000256" key="8">
    <source>
        <dbReference type="NCBIfam" id="TIGR00188"/>
    </source>
</evidence>
<protein>
    <recommendedName>
        <fullName evidence="7 8">Ribonuclease P protein component</fullName>
        <shortName evidence="7">RNase P protein</shortName>
        <shortName evidence="7">RNaseP protein</shortName>
        <ecNumber evidence="7 8">3.1.26.5</ecNumber>
    </recommendedName>
    <alternativeName>
        <fullName evidence="7">Protein C5</fullName>
    </alternativeName>
</protein>
<dbReference type="PANTHER" id="PTHR33992:SF1">
    <property type="entry name" value="RIBONUCLEASE P PROTEIN COMPONENT"/>
    <property type="match status" value="1"/>
</dbReference>
<dbReference type="GO" id="GO:0004526">
    <property type="term" value="F:ribonuclease P activity"/>
    <property type="evidence" value="ECO:0007669"/>
    <property type="project" value="UniProtKB-UniRule"/>
</dbReference>
<dbReference type="InterPro" id="IPR020539">
    <property type="entry name" value="RNase_P_CS"/>
</dbReference>
<dbReference type="InterPro" id="IPR014721">
    <property type="entry name" value="Ribsml_uS5_D2-typ_fold_subgr"/>
</dbReference>
<comment type="subunit">
    <text evidence="7">Consists of a catalytic RNA component (M1 or rnpB) and a protein subunit.</text>
</comment>
<evidence type="ECO:0000256" key="1">
    <source>
        <dbReference type="ARBA" id="ARBA00002663"/>
    </source>
</evidence>
<evidence type="ECO:0000256" key="2">
    <source>
        <dbReference type="ARBA" id="ARBA00022694"/>
    </source>
</evidence>
<reference evidence="9 10" key="1">
    <citation type="submission" date="2016-12" db="EMBL/GenBank/DDBJ databases">
        <title>Candidatus Reconcilibacillus cellulovorans genome.</title>
        <authorList>
            <person name="Kolinko S."/>
            <person name="Wu Y.-W."/>
            <person name="Tachea F."/>
            <person name="Denzel E."/>
            <person name="Hiras J."/>
            <person name="Baecker N."/>
            <person name="Chan L.J."/>
            <person name="Eichorst S.A."/>
            <person name="Frey D."/>
            <person name="Adams P.D."/>
            <person name="Pray T."/>
            <person name="Tanjore D."/>
            <person name="Petzold C.J."/>
            <person name="Gladden J.M."/>
            <person name="Simmons B.A."/>
            <person name="Singer S.W."/>
        </authorList>
    </citation>
    <scope>NUCLEOTIDE SEQUENCE [LARGE SCALE GENOMIC DNA]</scope>
    <source>
        <strain evidence="9">JTherm</strain>
    </source>
</reference>
<evidence type="ECO:0000313" key="9">
    <source>
        <dbReference type="EMBL" id="PDO10432.1"/>
    </source>
</evidence>
<organism evidence="9 10">
    <name type="scientific">Candidatus Reconcilbacillus cellulovorans</name>
    <dbReference type="NCBI Taxonomy" id="1906605"/>
    <lineage>
        <taxon>Bacteria</taxon>
        <taxon>Bacillati</taxon>
        <taxon>Bacillota</taxon>
        <taxon>Bacilli</taxon>
        <taxon>Bacillales</taxon>
        <taxon>Paenibacillaceae</taxon>
        <taxon>Candidatus Reconcilbacillus</taxon>
    </lineage>
</organism>
<dbReference type="EC" id="3.1.26.5" evidence="7 8"/>
<sequence length="116" mass="13072">MRKEHRLVDRRDFQEVYKKGRSVANAQFVVYFLKRGDVGAFRAGVSAGRKLGKAVVRNRARRLVKEALRLNAERISPGYDIIVVVRKAAVGLSFAEVQRCLLHALRKASLLNGPEL</sequence>
<comment type="similarity">
    <text evidence="7">Belongs to the RnpA family.</text>
</comment>
<dbReference type="PANTHER" id="PTHR33992">
    <property type="entry name" value="RIBONUCLEASE P PROTEIN COMPONENT"/>
    <property type="match status" value="1"/>
</dbReference>
<comment type="caution">
    <text evidence="9">The sequence shown here is derived from an EMBL/GenBank/DDBJ whole genome shotgun (WGS) entry which is preliminary data.</text>
</comment>
<dbReference type="NCBIfam" id="TIGR00188">
    <property type="entry name" value="rnpA"/>
    <property type="match status" value="1"/>
</dbReference>
<dbReference type="AlphaFoldDB" id="A0A2A6E0G8"/>
<comment type="catalytic activity">
    <reaction evidence="7">
        <text>Endonucleolytic cleavage of RNA, removing 5'-extranucleotides from tRNA precursor.</text>
        <dbReference type="EC" id="3.1.26.5"/>
    </reaction>
</comment>
<keyword evidence="4 7" id="KW-0255">Endonuclease</keyword>
<dbReference type="InterPro" id="IPR000100">
    <property type="entry name" value="RNase_P"/>
</dbReference>
<dbReference type="SUPFAM" id="SSF54211">
    <property type="entry name" value="Ribosomal protein S5 domain 2-like"/>
    <property type="match status" value="1"/>
</dbReference>
<evidence type="ECO:0000256" key="4">
    <source>
        <dbReference type="ARBA" id="ARBA00022759"/>
    </source>
</evidence>
<keyword evidence="3 7" id="KW-0540">Nuclease</keyword>
<dbReference type="GO" id="GO:0042781">
    <property type="term" value="F:3'-tRNA processing endoribonuclease activity"/>
    <property type="evidence" value="ECO:0007669"/>
    <property type="project" value="TreeGrafter"/>
</dbReference>
<dbReference type="Proteomes" id="UP000243688">
    <property type="component" value="Unassembled WGS sequence"/>
</dbReference>
<comment type="function">
    <text evidence="1 7">RNaseP catalyzes the removal of the 5'-leader sequence from pre-tRNA to produce the mature 5'-terminus. It can also cleave other RNA substrates such as 4.5S RNA. The protein component plays an auxiliary but essential role in vivo by binding to the 5'-leader sequence and broadening the substrate specificity of the ribozyme.</text>
</comment>
<keyword evidence="6 7" id="KW-0694">RNA-binding</keyword>